<dbReference type="Gene3D" id="3.30.160.60">
    <property type="entry name" value="Classic Zinc Finger"/>
    <property type="match status" value="12"/>
</dbReference>
<evidence type="ECO:0000256" key="7">
    <source>
        <dbReference type="ARBA" id="ARBA00022737"/>
    </source>
</evidence>
<dbReference type="GO" id="GO:0003677">
    <property type="term" value="F:DNA binding"/>
    <property type="evidence" value="ECO:0007669"/>
    <property type="project" value="UniProtKB-KW"/>
</dbReference>
<evidence type="ECO:0000256" key="1">
    <source>
        <dbReference type="ARBA" id="ARBA00004123"/>
    </source>
</evidence>
<sequence>MSERGNVEEWVETTEEVIVTEECLPSDNSSSAELPALEPEETPIQKLLDTMVQGGDSEFDDGFYCEECRSLFQDHSDPNSMNGPSFILDSPTPMGVPQRALLTLPHGLMIGRSSIPNAGLGVINQGPTVSPGAHFGPYEGEVTTKESALSSDFSWEIYKGKDEYEYIDAARESHSNWMRYVNCARNEDEKNLLAVQYKDSVLFHCCRTINPGDELVVWPSSKLIVRLSEAWTQIWFMKLTPAESNTAVMSQIFLCSHCQLSFTTEAYLQRHTEYFHLQPKENSTTPEVEAAESESPSPSADTEHPANSLVVLTVDPLETRTCSECGKIFKHTHHLKRHKLCVHSNRRPYCCPHCRRSFSQASGFVRHQLVHKKQAATKDNIVPGQNKILSKKKESSPPRSELPNIGEPTVADKLPETKETDVNEQLAETTEQTEPDNFSFGEAETSQELDDESNTCSECGKSFTNGYLKKHKAIVHGNLRPYVCTVCRKSFGQYSDLARHLKCHQQKRRGRGGGRGRGDEAAEEATTITFFCANCSLTFSSEDTLQEHINLHHTEESPKVPPVENQEDSPVPADGDEDHDPDFVAHPSIAKTAKSIQTPVSQRPQRLGARSRISAITKLIAPKRRASLGKKTLTDSAAPAQETCSEPEGPDVSAAAPRNRAGNSTKYSWYSCSRCKRTYRNPDDLKAHKCIAKPLKCAHCEATFNKSGFLKRHERMVHVEAKSYSCDRCGKFFSKSGNLKQHQKAKRCERHHCASELFPCSFCQFSFTMKSYLRKHIRRHHAQEYLSQSESDSQADVLGEEEEDKPHVCPHCGKSYVSTKHFKSHTCFQQVRILYLCTDCGKGFANHYGLKQHQRIHTGEKPYSCPHCTKSFSYTGQLNVHIRTHTGEKPYLCTHCGESFRQSGDLKRHERKHTGVRPYNCPDCCKSFSRLQSLKAHQMLHLGQKMFKCTQCGKSFSRNYHLRRHHQKMHS</sequence>
<reference evidence="18" key="2">
    <citation type="submission" date="2025-08" db="UniProtKB">
        <authorList>
            <consortium name="Ensembl"/>
        </authorList>
    </citation>
    <scope>IDENTIFICATION</scope>
</reference>
<dbReference type="InterPro" id="IPR001214">
    <property type="entry name" value="SET_dom"/>
</dbReference>
<feature type="domain" description="C2H2-type" evidence="16">
    <location>
        <begin position="349"/>
        <end position="376"/>
    </location>
</feature>
<evidence type="ECO:0000256" key="12">
    <source>
        <dbReference type="ARBA" id="ARBA00023163"/>
    </source>
</evidence>
<keyword evidence="12" id="KW-0804">Transcription</keyword>
<evidence type="ECO:0000313" key="19">
    <source>
        <dbReference type="Proteomes" id="UP000472263"/>
    </source>
</evidence>
<keyword evidence="13" id="KW-0539">Nucleus</keyword>
<feature type="domain" description="C2H2-type" evidence="16">
    <location>
        <begin position="863"/>
        <end position="890"/>
    </location>
</feature>
<dbReference type="SMART" id="SM00355">
    <property type="entry name" value="ZnF_C2H2"/>
    <property type="match status" value="16"/>
</dbReference>
<feature type="domain" description="C2H2-type" evidence="16">
    <location>
        <begin position="947"/>
        <end position="971"/>
    </location>
</feature>
<dbReference type="Ensembl" id="ENSMMDT00005045963.1">
    <property type="protein sequence ID" value="ENSMMDP00005045071.1"/>
    <property type="gene ID" value="ENSMMDG00005020663.1"/>
</dbReference>
<evidence type="ECO:0000256" key="9">
    <source>
        <dbReference type="ARBA" id="ARBA00022833"/>
    </source>
</evidence>
<proteinExistence type="inferred from homology"/>
<feature type="domain" description="C2H2-type" evidence="16">
    <location>
        <begin position="758"/>
        <end position="785"/>
    </location>
</feature>
<dbReference type="CDD" id="cd19193">
    <property type="entry name" value="PR-SET_PRDM7_9"/>
    <property type="match status" value="1"/>
</dbReference>
<keyword evidence="6" id="KW-0479">Metal-binding</keyword>
<keyword evidence="5" id="KW-0949">S-adenosyl-L-methionine</keyword>
<keyword evidence="11" id="KW-0238">DNA-binding</keyword>
<feature type="region of interest" description="Disordered" evidence="15">
    <location>
        <begin position="629"/>
        <end position="663"/>
    </location>
</feature>
<feature type="region of interest" description="Disordered" evidence="15">
    <location>
        <begin position="502"/>
        <end position="521"/>
    </location>
</feature>
<keyword evidence="19" id="KW-1185">Reference proteome</keyword>
<reference evidence="18" key="1">
    <citation type="submission" date="2019-06" db="EMBL/GenBank/DDBJ databases">
        <authorList>
            <consortium name="Wellcome Sanger Institute Data Sharing"/>
        </authorList>
    </citation>
    <scope>NUCLEOTIDE SEQUENCE [LARGE SCALE GENOMIC DNA]</scope>
</reference>
<gene>
    <name evidence="18" type="primary">prdm9</name>
</gene>
<evidence type="ECO:0000256" key="13">
    <source>
        <dbReference type="ARBA" id="ARBA00023242"/>
    </source>
</evidence>
<reference evidence="18" key="3">
    <citation type="submission" date="2025-09" db="UniProtKB">
        <authorList>
            <consortium name="Ensembl"/>
        </authorList>
    </citation>
    <scope>IDENTIFICATION</scope>
</reference>
<dbReference type="PROSITE" id="PS00028">
    <property type="entry name" value="ZINC_FINGER_C2H2_1"/>
    <property type="match status" value="12"/>
</dbReference>
<dbReference type="Pfam" id="PF21549">
    <property type="entry name" value="PRDM2_PR"/>
    <property type="match status" value="1"/>
</dbReference>
<dbReference type="FunFam" id="3.30.160.60:FF:001498">
    <property type="entry name" value="Zinc finger protein 404"/>
    <property type="match status" value="1"/>
</dbReference>
<dbReference type="OrthoDB" id="9439903at2759"/>
<feature type="region of interest" description="Disordered" evidence="15">
    <location>
        <begin position="280"/>
        <end position="305"/>
    </location>
</feature>
<dbReference type="FunFam" id="3.30.160.60:FF:001775">
    <property type="entry name" value="PR domain containing 9"/>
    <property type="match status" value="1"/>
</dbReference>
<feature type="region of interest" description="Disordered" evidence="15">
    <location>
        <begin position="377"/>
        <end position="453"/>
    </location>
</feature>
<dbReference type="GO" id="GO:0008270">
    <property type="term" value="F:zinc ion binding"/>
    <property type="evidence" value="ECO:0007669"/>
    <property type="project" value="UniProtKB-KW"/>
</dbReference>
<dbReference type="InterPro" id="IPR036236">
    <property type="entry name" value="Znf_C2H2_sf"/>
</dbReference>
<dbReference type="PANTHER" id="PTHR16515">
    <property type="entry name" value="PR DOMAIN ZINC FINGER PROTEIN"/>
    <property type="match status" value="1"/>
</dbReference>
<dbReference type="InterPro" id="IPR050331">
    <property type="entry name" value="Zinc_finger"/>
</dbReference>
<dbReference type="PROSITE" id="PS50157">
    <property type="entry name" value="ZINC_FINGER_C2H2_2"/>
    <property type="match status" value="13"/>
</dbReference>
<evidence type="ECO:0000256" key="6">
    <source>
        <dbReference type="ARBA" id="ARBA00022723"/>
    </source>
</evidence>
<feature type="domain" description="C2H2-type" evidence="16">
    <location>
        <begin position="724"/>
        <end position="751"/>
    </location>
</feature>
<dbReference type="Pfam" id="PF00096">
    <property type="entry name" value="zf-C2H2"/>
    <property type="match status" value="8"/>
</dbReference>
<feature type="compositionally biased region" description="Low complexity" evidence="15">
    <location>
        <begin position="283"/>
        <end position="300"/>
    </location>
</feature>
<evidence type="ECO:0000313" key="18">
    <source>
        <dbReference type="Ensembl" id="ENSMMDP00005045071.1"/>
    </source>
</evidence>
<feature type="compositionally biased region" description="Basic residues" evidence="15">
    <location>
        <begin position="502"/>
        <end position="514"/>
    </location>
</feature>
<dbReference type="GO" id="GO:0005634">
    <property type="term" value="C:nucleus"/>
    <property type="evidence" value="ECO:0007669"/>
    <property type="project" value="UniProtKB-SubCell"/>
</dbReference>
<comment type="similarity">
    <text evidence="2">Belongs to the krueppel C2H2-type zinc-finger protein family.</text>
</comment>
<evidence type="ECO:0000256" key="15">
    <source>
        <dbReference type="SAM" id="MobiDB-lite"/>
    </source>
</evidence>
<evidence type="ECO:0000259" key="17">
    <source>
        <dbReference type="PROSITE" id="PS50280"/>
    </source>
</evidence>
<dbReference type="FunFam" id="3.30.160.60:FF:000358">
    <property type="entry name" value="zinc finger protein 24"/>
    <property type="match status" value="1"/>
</dbReference>
<dbReference type="FunFam" id="3.30.160.60:FF:000446">
    <property type="entry name" value="Zinc finger protein"/>
    <property type="match status" value="2"/>
</dbReference>
<evidence type="ECO:0000256" key="11">
    <source>
        <dbReference type="ARBA" id="ARBA00023125"/>
    </source>
</evidence>
<dbReference type="InterPro" id="IPR044417">
    <property type="entry name" value="PRDM7_9_PR-SET"/>
</dbReference>
<evidence type="ECO:0000256" key="8">
    <source>
        <dbReference type="ARBA" id="ARBA00022771"/>
    </source>
</evidence>
<organism evidence="18 19">
    <name type="scientific">Myripristis murdjan</name>
    <name type="common">pinecone soldierfish</name>
    <dbReference type="NCBI Taxonomy" id="586833"/>
    <lineage>
        <taxon>Eukaryota</taxon>
        <taxon>Metazoa</taxon>
        <taxon>Chordata</taxon>
        <taxon>Craniata</taxon>
        <taxon>Vertebrata</taxon>
        <taxon>Euteleostomi</taxon>
        <taxon>Actinopterygii</taxon>
        <taxon>Neopterygii</taxon>
        <taxon>Teleostei</taxon>
        <taxon>Neoteleostei</taxon>
        <taxon>Acanthomorphata</taxon>
        <taxon>Holocentriformes</taxon>
        <taxon>Holocentridae</taxon>
        <taxon>Myripristis</taxon>
    </lineage>
</organism>
<name>A0A668AJH8_9TELE</name>
<feature type="domain" description="C2H2-type" evidence="16">
    <location>
        <begin position="320"/>
        <end position="348"/>
    </location>
</feature>
<evidence type="ECO:0000256" key="14">
    <source>
        <dbReference type="PROSITE-ProRule" id="PRU00042"/>
    </source>
</evidence>
<feature type="domain" description="C2H2-type" evidence="16">
    <location>
        <begin position="919"/>
        <end position="946"/>
    </location>
</feature>
<comment type="subcellular location">
    <subcellularLocation>
        <location evidence="1">Nucleus</location>
    </subcellularLocation>
</comment>
<dbReference type="AlphaFoldDB" id="A0A668AJH8"/>
<keyword evidence="10" id="KW-0805">Transcription regulation</keyword>
<feature type="domain" description="C2H2-type" evidence="16">
    <location>
        <begin position="891"/>
        <end position="918"/>
    </location>
</feature>
<dbReference type="GeneTree" id="ENSGT00940000167583"/>
<protein>
    <submittedName>
        <fullName evidence="18">Histone-lysine N-methyltransferase PRDM9-like</fullName>
    </submittedName>
</protein>
<keyword evidence="8 14" id="KW-0863">Zinc-finger</keyword>
<dbReference type="Gene3D" id="2.170.270.10">
    <property type="entry name" value="SET domain"/>
    <property type="match status" value="1"/>
</dbReference>
<dbReference type="InParanoid" id="A0A668AJH8"/>
<evidence type="ECO:0000256" key="3">
    <source>
        <dbReference type="ARBA" id="ARBA00022603"/>
    </source>
</evidence>
<dbReference type="Proteomes" id="UP000472263">
    <property type="component" value="Chromosome 19"/>
</dbReference>
<keyword evidence="7" id="KW-0677">Repeat</keyword>
<dbReference type="FunFam" id="3.30.160.60:FF:001506">
    <property type="entry name" value="Zinc finger protein"/>
    <property type="match status" value="1"/>
</dbReference>
<feature type="domain" description="C2H2-type" evidence="16">
    <location>
        <begin position="482"/>
        <end position="509"/>
    </location>
</feature>
<accession>A0A668AJH8</accession>
<dbReference type="FunCoup" id="A0A668AJH8">
    <property type="interactions" value="126"/>
</dbReference>
<dbReference type="PANTHER" id="PTHR16515:SF57">
    <property type="entry name" value="ZINC FINGER PROTEIN 154-LIKE"/>
    <property type="match status" value="1"/>
</dbReference>
<feature type="domain" description="C2H2-type" evidence="16">
    <location>
        <begin position="695"/>
        <end position="723"/>
    </location>
</feature>
<evidence type="ECO:0000259" key="16">
    <source>
        <dbReference type="PROSITE" id="PS50157"/>
    </source>
</evidence>
<keyword evidence="3" id="KW-0489">Methyltransferase</keyword>
<dbReference type="InterPro" id="IPR046341">
    <property type="entry name" value="SET_dom_sf"/>
</dbReference>
<dbReference type="FunFam" id="3.30.160.60:FF:002343">
    <property type="entry name" value="Zinc finger protein 33A"/>
    <property type="match status" value="1"/>
</dbReference>
<dbReference type="SUPFAM" id="SSF57667">
    <property type="entry name" value="beta-beta-alpha zinc fingers"/>
    <property type="match status" value="8"/>
</dbReference>
<dbReference type="GO" id="GO:0042054">
    <property type="term" value="F:histone methyltransferase activity"/>
    <property type="evidence" value="ECO:0007669"/>
    <property type="project" value="InterPro"/>
</dbReference>
<evidence type="ECO:0000256" key="5">
    <source>
        <dbReference type="ARBA" id="ARBA00022691"/>
    </source>
</evidence>
<feature type="domain" description="C2H2-type" evidence="16">
    <location>
        <begin position="530"/>
        <end position="558"/>
    </location>
</feature>
<evidence type="ECO:0000256" key="2">
    <source>
        <dbReference type="ARBA" id="ARBA00006991"/>
    </source>
</evidence>
<dbReference type="GO" id="GO:0032259">
    <property type="term" value="P:methylation"/>
    <property type="evidence" value="ECO:0007669"/>
    <property type="project" value="UniProtKB-KW"/>
</dbReference>
<dbReference type="InterPro" id="IPR013087">
    <property type="entry name" value="Znf_C2H2_type"/>
</dbReference>
<dbReference type="GO" id="GO:0010468">
    <property type="term" value="P:regulation of gene expression"/>
    <property type="evidence" value="ECO:0007669"/>
    <property type="project" value="TreeGrafter"/>
</dbReference>
<evidence type="ECO:0000256" key="10">
    <source>
        <dbReference type="ARBA" id="ARBA00023015"/>
    </source>
</evidence>
<feature type="domain" description="C2H2-type" evidence="16">
    <location>
        <begin position="835"/>
        <end position="862"/>
    </location>
</feature>
<dbReference type="PROSITE" id="PS50280">
    <property type="entry name" value="SET"/>
    <property type="match status" value="1"/>
</dbReference>
<evidence type="ECO:0000256" key="4">
    <source>
        <dbReference type="ARBA" id="ARBA00022679"/>
    </source>
</evidence>
<keyword evidence="4" id="KW-0808">Transferase</keyword>
<feature type="domain" description="SET" evidence="17">
    <location>
        <begin position="106"/>
        <end position="220"/>
    </location>
</feature>
<feature type="region of interest" description="Disordered" evidence="15">
    <location>
        <begin position="554"/>
        <end position="582"/>
    </location>
</feature>
<feature type="compositionally biased region" description="Polar residues" evidence="15">
    <location>
        <begin position="426"/>
        <end position="436"/>
    </location>
</feature>
<keyword evidence="9" id="KW-0862">Zinc</keyword>
<feature type="domain" description="C2H2-type" evidence="16">
    <location>
        <begin position="253"/>
        <end position="281"/>
    </location>
</feature>